<feature type="domain" description="Integrase catalytic" evidence="3">
    <location>
        <begin position="130"/>
        <end position="326"/>
    </location>
</feature>
<reference evidence="4 5" key="1">
    <citation type="submission" date="2015-11" db="EMBL/GenBank/DDBJ databases">
        <title>Butyribacter intestini gen. nov., sp. nov., a butyric acid-producing bacterium of the family Lachnospiraceae isolated from the human faeces.</title>
        <authorList>
            <person name="Zou Y."/>
            <person name="Xue W."/>
            <person name="Luo G."/>
            <person name="Lv M."/>
        </authorList>
    </citation>
    <scope>NUCLEOTIDE SEQUENCE [LARGE SCALE GENOMIC DNA]</scope>
    <source>
        <strain evidence="4 5">ACET-33324</strain>
    </source>
</reference>
<evidence type="ECO:0000259" key="3">
    <source>
        <dbReference type="PROSITE" id="PS50994"/>
    </source>
</evidence>
<dbReference type="AlphaFoldDB" id="A0A0V8Q9Y6"/>
<dbReference type="RefSeq" id="WP_058354371.1">
    <property type="nucleotide sequence ID" value="NZ_CABMMD010000226.1"/>
</dbReference>
<dbReference type="Gene3D" id="3.30.420.10">
    <property type="entry name" value="Ribonuclease H-like superfamily/Ribonuclease H"/>
    <property type="match status" value="1"/>
</dbReference>
<dbReference type="STRING" id="290052.ASU35_16475"/>
<dbReference type="PROSITE" id="PS50532">
    <property type="entry name" value="HTH_IS408"/>
    <property type="match status" value="1"/>
</dbReference>
<gene>
    <name evidence="4" type="ORF">ASU35_16475</name>
</gene>
<dbReference type="EMBL" id="LNAM01000226">
    <property type="protein sequence ID" value="KSV57381.1"/>
    <property type="molecule type" value="Genomic_DNA"/>
</dbReference>
<dbReference type="PANTHER" id="PTHR35004">
    <property type="entry name" value="TRANSPOSASE RV3428C-RELATED"/>
    <property type="match status" value="1"/>
</dbReference>
<dbReference type="InterPro" id="IPR054353">
    <property type="entry name" value="IstA-like_C"/>
</dbReference>
<proteinExistence type="inferred from homology"/>
<dbReference type="InterPro" id="IPR036397">
    <property type="entry name" value="RNaseH_sf"/>
</dbReference>
<organism evidence="4 5">
    <name type="scientific">Acetivibrio ethanolgignens</name>
    <dbReference type="NCBI Taxonomy" id="290052"/>
    <lineage>
        <taxon>Bacteria</taxon>
        <taxon>Bacillati</taxon>
        <taxon>Bacillota</taxon>
        <taxon>Clostridia</taxon>
        <taxon>Eubacteriales</taxon>
        <taxon>Oscillospiraceae</taxon>
        <taxon>Acetivibrio</taxon>
    </lineage>
</organism>
<evidence type="ECO:0000256" key="1">
    <source>
        <dbReference type="ARBA" id="ARBA00009277"/>
    </source>
</evidence>
<dbReference type="NCBIfam" id="NF033546">
    <property type="entry name" value="transpos_IS21"/>
    <property type="match status" value="1"/>
</dbReference>
<dbReference type="Proteomes" id="UP000054874">
    <property type="component" value="Unassembled WGS sequence"/>
</dbReference>
<dbReference type="OrthoDB" id="3193769at2"/>
<keyword evidence="5" id="KW-1185">Reference proteome</keyword>
<dbReference type="InterPro" id="IPR017895">
    <property type="entry name" value="HTH_IS408/IS1162_type"/>
</dbReference>
<dbReference type="Pfam" id="PF22483">
    <property type="entry name" value="Mu-transpos_C_2"/>
    <property type="match status" value="1"/>
</dbReference>
<dbReference type="PROSITE" id="PS50994">
    <property type="entry name" value="INTEGRASE"/>
    <property type="match status" value="1"/>
</dbReference>
<evidence type="ECO:0000313" key="4">
    <source>
        <dbReference type="EMBL" id="KSV57381.1"/>
    </source>
</evidence>
<comment type="similarity">
    <text evidence="1">Belongs to the transposase IS21/IS408/IS1162 family.</text>
</comment>
<protein>
    <submittedName>
        <fullName evidence="4">Integrase</fullName>
    </submittedName>
</protein>
<dbReference type="GO" id="GO:0003676">
    <property type="term" value="F:nucleic acid binding"/>
    <property type="evidence" value="ECO:0007669"/>
    <property type="project" value="InterPro"/>
</dbReference>
<evidence type="ECO:0000259" key="2">
    <source>
        <dbReference type="PROSITE" id="PS50532"/>
    </source>
</evidence>
<name>A0A0V8Q9Y6_9FIRM</name>
<dbReference type="InterPro" id="IPR001584">
    <property type="entry name" value="Integrase_cat-core"/>
</dbReference>
<evidence type="ECO:0000313" key="5">
    <source>
        <dbReference type="Proteomes" id="UP000054874"/>
    </source>
</evidence>
<sequence length="519" mass="59980">MTKYREIIRLHSLNFSERNIALSCSVSRNTVSKVLKKADEMNISWPLDETMTDDALENILFPKEKSATNKRMPDYAYIRKELLRNGVSKKLLWSEYCEDCRMAGEEPLMYSQFCYYIQQDEQKRRATMHIPRKPGEQVEVDWAGDPAHIIDPDTGEITEAWLFVGVMTYSMYAYVEAFINEKQKAWITAHVHMYEYFGGVAKILVPDNCLTAVYHTGDWYTPSLNTTYHELAEHYGTAIIPARVRKPKDKPSAEGTVRNVSTWITAALRNEQFFSLAELNSAIREKLEQFNANTFQKKEGSRRSLFLGEEMPLLATLPATRFELSDWKVATVQFNYHIAVDKMYYSVPYQYIRNKVDVRITETTIEIFMNHNRIASHKRLYGRPGQYSTHSGHMPEEHQKYLEWNGDRFRKWANQIGPNAYEVVNALLTSGRVEQQSYRSCMGLLKLAEKHSPQKLELTCQKALSYSSSPSYKSIKNLLVTLKDSDIPVTQEEKKTNSYGITRGARYYADKSTGGKHND</sequence>
<comment type="caution">
    <text evidence="4">The sequence shown here is derived from an EMBL/GenBank/DDBJ whole genome shotgun (WGS) entry which is preliminary data.</text>
</comment>
<feature type="domain" description="HTH IS408-type" evidence="2">
    <location>
        <begin position="4"/>
        <end position="82"/>
    </location>
</feature>
<dbReference type="GO" id="GO:0015074">
    <property type="term" value="P:DNA integration"/>
    <property type="evidence" value="ECO:0007669"/>
    <property type="project" value="InterPro"/>
</dbReference>
<dbReference type="PANTHER" id="PTHR35004:SF8">
    <property type="entry name" value="TRANSPOSASE RV3428C-RELATED"/>
    <property type="match status" value="1"/>
</dbReference>
<accession>A0A0V8Q9Y6</accession>